<dbReference type="BioCyc" id="SPNE170187:G1FZB-2062-MONOMER"/>
<accession>A0A0H2URZ4</accession>
<dbReference type="eggNOG" id="ENOG5030484">
    <property type="taxonomic scope" value="Bacteria"/>
</dbReference>
<name>A0A0H2URZ4_STRPN</name>
<dbReference type="EnsemblBacteria" id="AAK76072">
    <property type="protein sequence ID" value="AAK76072"/>
    <property type="gene ID" value="SP_2005"/>
</dbReference>
<dbReference type="Proteomes" id="UP000000585">
    <property type="component" value="Chromosome"/>
</dbReference>
<dbReference type="KEGG" id="spn:SP_2005"/>
<evidence type="ECO:0000313" key="2">
    <source>
        <dbReference type="Proteomes" id="UP000000585"/>
    </source>
</evidence>
<organism evidence="1 2">
    <name type="scientific">Streptococcus pneumoniae serotype 4 (strain ATCC BAA-334 / TIGR4)</name>
    <dbReference type="NCBI Taxonomy" id="170187"/>
    <lineage>
        <taxon>Bacteria</taxon>
        <taxon>Bacillati</taxon>
        <taxon>Bacillota</taxon>
        <taxon>Bacilli</taxon>
        <taxon>Lactobacillales</taxon>
        <taxon>Streptococcaceae</taxon>
        <taxon>Streptococcus</taxon>
    </lineage>
</organism>
<dbReference type="AlphaFoldDB" id="A0A0H2URZ4"/>
<keyword evidence="2" id="KW-1185">Reference proteome</keyword>
<proteinExistence type="predicted"/>
<protein>
    <recommendedName>
        <fullName evidence="3">Alanine aminotransferase</fullName>
    </recommendedName>
</protein>
<dbReference type="PaxDb" id="170187-SP_2005"/>
<evidence type="ECO:0000313" key="1">
    <source>
        <dbReference type="EMBL" id="AAK76072.1"/>
    </source>
</evidence>
<reference evidence="1 2" key="1">
    <citation type="journal article" date="2001" name="Science">
        <title>Complete genome sequence of a virulent isolate of Streptococcus pneumoniae.</title>
        <authorList>
            <person name="Tettelin H."/>
            <person name="Nelson K.E."/>
            <person name="Paulsen I.T."/>
            <person name="Eisen J.A."/>
            <person name="Read T.D."/>
            <person name="Peterson S."/>
            <person name="Heidelberg J."/>
            <person name="DeBoy R.T."/>
            <person name="Haft D.H."/>
            <person name="Dodson R.J."/>
            <person name="Durkin A.S."/>
            <person name="Gwinn M."/>
            <person name="Kolonay J.F."/>
            <person name="Nelson W.C."/>
            <person name="Peterson J.D."/>
            <person name="Umayam L.A."/>
            <person name="White O."/>
            <person name="Salzberg S.L."/>
            <person name="Lewis M.R."/>
            <person name="Radune D."/>
            <person name="Holtzapple E."/>
            <person name="Khouri H."/>
            <person name="Wolf A.M."/>
            <person name="Utterback T.R."/>
            <person name="Hansen C.L."/>
            <person name="McDonald L.A."/>
            <person name="Feldblyum T.V."/>
            <person name="Angiuoli S."/>
            <person name="Dickinson T."/>
            <person name="Hickey E.K."/>
            <person name="Holt I.E."/>
            <person name="Loftus B.J."/>
            <person name="Yang F."/>
            <person name="Smith H.O."/>
            <person name="Venter J.C."/>
            <person name="Dougherty B.A."/>
            <person name="Morrison D.A."/>
            <person name="Hollingshead S.K."/>
            <person name="Fraser C.M."/>
        </authorList>
    </citation>
    <scope>NUCLEOTIDE SEQUENCE [LARGE SCALE GENOMIC DNA]</scope>
    <source>
        <strain evidence="2">ATCC BAA-334 / TIGR4</strain>
    </source>
</reference>
<evidence type="ECO:0008006" key="3">
    <source>
        <dbReference type="Google" id="ProtNLM"/>
    </source>
</evidence>
<gene>
    <name evidence="1" type="ordered locus">SP_2005</name>
</gene>
<sequence length="43" mass="5057">MFSGLDESFYHFPWELFAGFGMMSWLVREGLKLVGDVKKELEE</sequence>
<dbReference type="EMBL" id="AE005672">
    <property type="protein sequence ID" value="AAK76072.1"/>
    <property type="molecule type" value="Genomic_DNA"/>
</dbReference>